<reference evidence="1" key="1">
    <citation type="journal article" date="2021" name="PeerJ">
        <title>Extensive microbial diversity within the chicken gut microbiome revealed by metagenomics and culture.</title>
        <authorList>
            <person name="Gilroy R."/>
            <person name="Ravi A."/>
            <person name="Getino M."/>
            <person name="Pursley I."/>
            <person name="Horton D.L."/>
            <person name="Alikhan N.F."/>
            <person name="Baker D."/>
            <person name="Gharbi K."/>
            <person name="Hall N."/>
            <person name="Watson M."/>
            <person name="Adriaenssens E.M."/>
            <person name="Foster-Nyarko E."/>
            <person name="Jarju S."/>
            <person name="Secka A."/>
            <person name="Antonio M."/>
            <person name="Oren A."/>
            <person name="Chaudhuri R.R."/>
            <person name="La Ragione R."/>
            <person name="Hildebrand F."/>
            <person name="Pallen M.J."/>
        </authorList>
    </citation>
    <scope>NUCLEOTIDE SEQUENCE</scope>
    <source>
        <strain evidence="1">ChiHecec2B26-12326</strain>
    </source>
</reference>
<comment type="caution">
    <text evidence="1">The sequence shown here is derived from an EMBL/GenBank/DDBJ whole genome shotgun (WGS) entry which is preliminary data.</text>
</comment>
<proteinExistence type="predicted"/>
<accession>A0A9D2BRE8</accession>
<protein>
    <submittedName>
        <fullName evidence="1">Uncharacterized protein</fullName>
    </submittedName>
</protein>
<dbReference type="EMBL" id="DXEN01000072">
    <property type="protein sequence ID" value="HIX86863.1"/>
    <property type="molecule type" value="Genomic_DNA"/>
</dbReference>
<sequence length="206" mass="23356">MPTLSQNRDLPVAITQLKLCYALRCCGPLGVEGAFDKSDDENLYVYDDDTLGYSDWTNVEPTAFLSKTFHAQNPNRNTLVLLPLDGRIITGDHFIRGGICDCALLTDKELSFVEFKTNVSSDIDETIFGHAEKAIDQLWHTYDSIINPECRRVGIDITLKVSIDFYVVFDSVLGVTGARADIQNLQNEFLQEKHYELYYQNNKQFA</sequence>
<reference evidence="1" key="2">
    <citation type="submission" date="2021-04" db="EMBL/GenBank/DDBJ databases">
        <authorList>
            <person name="Gilroy R."/>
        </authorList>
    </citation>
    <scope>NUCLEOTIDE SEQUENCE</scope>
    <source>
        <strain evidence="1">ChiHecec2B26-12326</strain>
    </source>
</reference>
<organism evidence="1 2">
    <name type="scientific">Candidatus Parabacteroides intestinigallinarum</name>
    <dbReference type="NCBI Taxonomy" id="2838722"/>
    <lineage>
        <taxon>Bacteria</taxon>
        <taxon>Pseudomonadati</taxon>
        <taxon>Bacteroidota</taxon>
        <taxon>Bacteroidia</taxon>
        <taxon>Bacteroidales</taxon>
        <taxon>Tannerellaceae</taxon>
        <taxon>Parabacteroides</taxon>
    </lineage>
</organism>
<evidence type="ECO:0000313" key="1">
    <source>
        <dbReference type="EMBL" id="HIX86863.1"/>
    </source>
</evidence>
<gene>
    <name evidence="1" type="ORF">H9848_09700</name>
</gene>
<name>A0A9D2BRE8_9BACT</name>
<dbReference type="AlphaFoldDB" id="A0A9D2BRE8"/>
<dbReference type="Proteomes" id="UP000823847">
    <property type="component" value="Unassembled WGS sequence"/>
</dbReference>
<evidence type="ECO:0000313" key="2">
    <source>
        <dbReference type="Proteomes" id="UP000823847"/>
    </source>
</evidence>